<comment type="caution">
    <text evidence="1">The sequence shown here is derived from an EMBL/GenBank/DDBJ whole genome shotgun (WGS) entry which is preliminary data.</text>
</comment>
<organism evidence="1 2">
    <name type="scientific">Arctium lappa</name>
    <name type="common">Greater burdock</name>
    <name type="synonym">Lappa major</name>
    <dbReference type="NCBI Taxonomy" id="4217"/>
    <lineage>
        <taxon>Eukaryota</taxon>
        <taxon>Viridiplantae</taxon>
        <taxon>Streptophyta</taxon>
        <taxon>Embryophyta</taxon>
        <taxon>Tracheophyta</taxon>
        <taxon>Spermatophyta</taxon>
        <taxon>Magnoliopsida</taxon>
        <taxon>eudicotyledons</taxon>
        <taxon>Gunneridae</taxon>
        <taxon>Pentapetalae</taxon>
        <taxon>asterids</taxon>
        <taxon>campanulids</taxon>
        <taxon>Asterales</taxon>
        <taxon>Asteraceae</taxon>
        <taxon>Carduoideae</taxon>
        <taxon>Cardueae</taxon>
        <taxon>Arctiinae</taxon>
        <taxon>Arctium</taxon>
    </lineage>
</organism>
<evidence type="ECO:0000313" key="2">
    <source>
        <dbReference type="Proteomes" id="UP001055879"/>
    </source>
</evidence>
<sequence length="612" mass="69274">MSSSSWVLRRELHEGFSPTDVYNLYPTLITARINHGGVFTPFPGRRYINGKTDLVDLINTDHLSVRLFDKIMIALGYEMRDIVQYHFLIPSSDLDTGLRDLMTDLDIANLLNYAPSNKLIDVFIEHGKTNNAENLDLNQSSDHFHFNFDPFIELDSGLPEVGQRVDLNQRVDSNNVLDLNQGLGVNNVVDVNQGLGVNNVNDMGVDMNQGDGNHGQYMWDKDPLNQGSGNHGELERHDSNDHDSFDGFEADIEDYVDTSGEWLGVNCGEDSDTLNVQGDIDPFEVDNFDSVDEDEEGSYCHQNRHRATKGHGVDFYLGQAFGNKDTVRNLIKQHSIETKRDIVVVKNDRSRIRAVCRGTLPQLKDEGESNGPGKGRKSRWKKPNGPTCPWVLYLSTCKREETWRVKTYFSTHKCFQTREVGMATATFLSKHIIQQLKVDPNMPLKAIQCHLSEKFEILVSPSKAMRVKQIATKTIWGDYELQYDQLRDYLGEVQRCNPETTIKLEVETEPNLESDTRQFKRVYICLGALKRGFKAGKRDLLGLDGTFMKGPFPGQVLTAVGIDPNHGIYPVAYAVVESESTLSWSWFLECLGDDLDLQSNSKFTFISDRQKV</sequence>
<reference evidence="2" key="1">
    <citation type="journal article" date="2022" name="Mol. Ecol. Resour.">
        <title>The genomes of chicory, endive, great burdock and yacon provide insights into Asteraceae palaeo-polyploidization history and plant inulin production.</title>
        <authorList>
            <person name="Fan W."/>
            <person name="Wang S."/>
            <person name="Wang H."/>
            <person name="Wang A."/>
            <person name="Jiang F."/>
            <person name="Liu H."/>
            <person name="Zhao H."/>
            <person name="Xu D."/>
            <person name="Zhang Y."/>
        </authorList>
    </citation>
    <scope>NUCLEOTIDE SEQUENCE [LARGE SCALE GENOMIC DNA]</scope>
    <source>
        <strain evidence="2">cv. Niubang</strain>
    </source>
</reference>
<dbReference type="Proteomes" id="UP001055879">
    <property type="component" value="Linkage Group LG17"/>
</dbReference>
<protein>
    <submittedName>
        <fullName evidence="1">Uncharacterized protein</fullName>
    </submittedName>
</protein>
<evidence type="ECO:0000313" key="1">
    <source>
        <dbReference type="EMBL" id="KAI3667222.1"/>
    </source>
</evidence>
<reference evidence="1 2" key="2">
    <citation type="journal article" date="2022" name="Mol. Ecol. Resour.">
        <title>The genomes of chicory, endive, great burdock and yacon provide insights into Asteraceae paleo-polyploidization history and plant inulin production.</title>
        <authorList>
            <person name="Fan W."/>
            <person name="Wang S."/>
            <person name="Wang H."/>
            <person name="Wang A."/>
            <person name="Jiang F."/>
            <person name="Liu H."/>
            <person name="Zhao H."/>
            <person name="Xu D."/>
            <person name="Zhang Y."/>
        </authorList>
    </citation>
    <scope>NUCLEOTIDE SEQUENCE [LARGE SCALE GENOMIC DNA]</scope>
    <source>
        <strain evidence="2">cv. Niubang</strain>
    </source>
</reference>
<accession>A0ACB8XIC9</accession>
<name>A0ACB8XIC9_ARCLA</name>
<proteinExistence type="predicted"/>
<dbReference type="EMBL" id="CM042063">
    <property type="protein sequence ID" value="KAI3667222.1"/>
    <property type="molecule type" value="Genomic_DNA"/>
</dbReference>
<gene>
    <name evidence="1" type="ORF">L6452_42271</name>
</gene>
<keyword evidence="2" id="KW-1185">Reference proteome</keyword>